<dbReference type="OrthoDB" id="9786703at2"/>
<proteinExistence type="inferred from homology"/>
<evidence type="ECO:0000313" key="7">
    <source>
        <dbReference type="EMBL" id="BAM07970.1"/>
    </source>
</evidence>
<dbReference type="InterPro" id="IPR006115">
    <property type="entry name" value="6PGDH_NADP-bd"/>
</dbReference>
<accession>I0IRS1</accession>
<dbReference type="GO" id="GO:0016054">
    <property type="term" value="P:organic acid catabolic process"/>
    <property type="evidence" value="ECO:0007669"/>
    <property type="project" value="UniProtKB-ARBA"/>
</dbReference>
<feature type="domain" description="3-hydroxyisobutyrate dehydrogenase-like NAD-binding" evidence="6">
    <location>
        <begin position="170"/>
        <end position="287"/>
    </location>
</feature>
<keyword evidence="2" id="KW-0560">Oxidoreductase</keyword>
<dbReference type="InterPro" id="IPR036291">
    <property type="entry name" value="NAD(P)-bd_dom_sf"/>
</dbReference>
<dbReference type="InterPro" id="IPR015815">
    <property type="entry name" value="HIBADH-related"/>
</dbReference>
<dbReference type="SUPFAM" id="SSF51735">
    <property type="entry name" value="NAD(P)-binding Rossmann-fold domains"/>
    <property type="match status" value="1"/>
</dbReference>
<dbReference type="InterPro" id="IPR029154">
    <property type="entry name" value="HIBADH-like_NADP-bd"/>
</dbReference>
<dbReference type="HOGENOM" id="CLU_035117_0_6_0"/>
<evidence type="ECO:0000313" key="8">
    <source>
        <dbReference type="Proteomes" id="UP000007382"/>
    </source>
</evidence>
<dbReference type="InterPro" id="IPR008927">
    <property type="entry name" value="6-PGluconate_DH-like_C_sf"/>
</dbReference>
<evidence type="ECO:0000256" key="2">
    <source>
        <dbReference type="ARBA" id="ARBA00023002"/>
    </source>
</evidence>
<dbReference type="Gene3D" id="1.10.1040.10">
    <property type="entry name" value="N-(1-d-carboxylethyl)-l-norvaline Dehydrogenase, domain 2"/>
    <property type="match status" value="1"/>
</dbReference>
<name>I0IRS1_LEPFC</name>
<reference evidence="8" key="2">
    <citation type="submission" date="2012-03" db="EMBL/GenBank/DDBJ databases">
        <title>The complete genome sequence of the pioneer microbe on fresh volcanic deposit, Leptospirillum ferrooxidans strain C2-3.</title>
        <authorList>
            <person name="Fujimura R."/>
            <person name="Sato Y."/>
            <person name="Nishizawa T."/>
            <person name="Nanba K."/>
            <person name="Oshima K."/>
            <person name="Hattori M."/>
            <person name="Kamijo T."/>
            <person name="Ohta H."/>
        </authorList>
    </citation>
    <scope>NUCLEOTIDE SEQUENCE [LARGE SCALE GENOMIC DNA]</scope>
    <source>
        <strain evidence="8">C2-3</strain>
    </source>
</reference>
<dbReference type="InterPro" id="IPR002204">
    <property type="entry name" value="3-OH-isobutyrate_DH-rel_CS"/>
</dbReference>
<comment type="similarity">
    <text evidence="1">Belongs to the HIBADH-related family.</text>
</comment>
<dbReference type="PATRIC" id="fig|1162668.3.peg.2724"/>
<dbReference type="STRING" id="1162668.LFE_2298"/>
<dbReference type="PIRSF" id="PIRSF000103">
    <property type="entry name" value="HIBADH"/>
    <property type="match status" value="1"/>
</dbReference>
<feature type="active site" evidence="4">
    <location>
        <position position="176"/>
    </location>
</feature>
<evidence type="ECO:0000259" key="5">
    <source>
        <dbReference type="Pfam" id="PF03446"/>
    </source>
</evidence>
<keyword evidence="8" id="KW-1185">Reference proteome</keyword>
<dbReference type="RefSeq" id="WP_014450453.1">
    <property type="nucleotide sequence ID" value="NC_017094.1"/>
</dbReference>
<dbReference type="PROSITE" id="PS00895">
    <property type="entry name" value="3_HYDROXYISOBUT_DH"/>
    <property type="match status" value="1"/>
</dbReference>
<dbReference type="GO" id="GO:0051287">
    <property type="term" value="F:NAD binding"/>
    <property type="evidence" value="ECO:0007669"/>
    <property type="project" value="InterPro"/>
</dbReference>
<dbReference type="SUPFAM" id="SSF48179">
    <property type="entry name" value="6-phosphogluconate dehydrogenase C-terminal domain-like"/>
    <property type="match status" value="1"/>
</dbReference>
<sequence length="303" mass="32567">MQKQLRIGFVGLGRMGLNMARNLFDRGYPITQVHDVNRLHAEKAASELGSTAAKTLGEVTDGADVVITVVGNDSDMDRIFSETGDSLLSGSSGKIFLNCATVLPKTHIETERRCRKAGAKSLEVSMAGSIPQARSGSLFLIVGGEKETIDRILPLLEDLSSSIVLMGPVGQAARMKALVNMVMNINTAGLAEGLGLADALGLDLTLVREVFSKTGAMSRVLETDGADMQNRDHEVYFSASHAAKDAHIAIELAHEANLSLPLAEATAMQYDRMVRMGLGELDKSGISELTFRERTPDRAENRP</sequence>
<dbReference type="eggNOG" id="COG2084">
    <property type="taxonomic scope" value="Bacteria"/>
</dbReference>
<dbReference type="Gene3D" id="3.40.50.720">
    <property type="entry name" value="NAD(P)-binding Rossmann-like Domain"/>
    <property type="match status" value="1"/>
</dbReference>
<dbReference type="GO" id="GO:0016491">
    <property type="term" value="F:oxidoreductase activity"/>
    <property type="evidence" value="ECO:0007669"/>
    <property type="project" value="UniProtKB-KW"/>
</dbReference>
<dbReference type="EMBL" id="AP012342">
    <property type="protein sequence ID" value="BAM07970.1"/>
    <property type="molecule type" value="Genomic_DNA"/>
</dbReference>
<feature type="domain" description="6-phosphogluconate dehydrogenase NADP-binding" evidence="5">
    <location>
        <begin position="6"/>
        <end position="167"/>
    </location>
</feature>
<dbReference type="AlphaFoldDB" id="I0IRS1"/>
<evidence type="ECO:0000256" key="3">
    <source>
        <dbReference type="ARBA" id="ARBA00023027"/>
    </source>
</evidence>
<keyword evidence="3" id="KW-0520">NAD</keyword>
<dbReference type="InterPro" id="IPR013328">
    <property type="entry name" value="6PGD_dom2"/>
</dbReference>
<dbReference type="KEGG" id="lfc:LFE_2298"/>
<dbReference type="PANTHER" id="PTHR43060:SF15">
    <property type="entry name" value="3-HYDROXYISOBUTYRATE DEHYDROGENASE-LIKE 1, MITOCHONDRIAL-RELATED"/>
    <property type="match status" value="1"/>
</dbReference>
<reference evidence="7 8" key="1">
    <citation type="journal article" date="2012" name="J. Bacteriol.">
        <title>Complete Genome Sequence of Leptospirillum ferrooxidans Strain C2-3, Isolated from a Fresh Volcanic Ash Deposit on the Island of Miyake, Japan.</title>
        <authorList>
            <person name="Fujimura R."/>
            <person name="Sato Y."/>
            <person name="Nishizawa T."/>
            <person name="Oshima K."/>
            <person name="Kim S.-W."/>
            <person name="Hattori M."/>
            <person name="Kamijo T."/>
            <person name="Ohta H."/>
        </authorList>
    </citation>
    <scope>NUCLEOTIDE SEQUENCE [LARGE SCALE GENOMIC DNA]</scope>
    <source>
        <strain evidence="7 8">C2-3</strain>
    </source>
</reference>
<dbReference type="Pfam" id="PF03446">
    <property type="entry name" value="NAD_binding_2"/>
    <property type="match status" value="1"/>
</dbReference>
<organism evidence="7 8">
    <name type="scientific">Leptospirillum ferrooxidans (strain C2-3)</name>
    <dbReference type="NCBI Taxonomy" id="1162668"/>
    <lineage>
        <taxon>Bacteria</taxon>
        <taxon>Pseudomonadati</taxon>
        <taxon>Nitrospirota</taxon>
        <taxon>Nitrospiria</taxon>
        <taxon>Nitrospirales</taxon>
        <taxon>Nitrospiraceae</taxon>
        <taxon>Leptospirillum</taxon>
    </lineage>
</organism>
<evidence type="ECO:0000259" key="6">
    <source>
        <dbReference type="Pfam" id="PF14833"/>
    </source>
</evidence>
<protein>
    <submittedName>
        <fullName evidence="7">Putative 3-hydroxyisobutyrate dehydrogenase</fullName>
    </submittedName>
</protein>
<evidence type="ECO:0000256" key="4">
    <source>
        <dbReference type="PIRSR" id="PIRSR000103-1"/>
    </source>
</evidence>
<gene>
    <name evidence="7" type="ordered locus">LFE_2298</name>
</gene>
<dbReference type="Pfam" id="PF14833">
    <property type="entry name" value="NAD_binding_11"/>
    <property type="match status" value="1"/>
</dbReference>
<evidence type="ECO:0000256" key="1">
    <source>
        <dbReference type="ARBA" id="ARBA00009080"/>
    </source>
</evidence>
<dbReference type="GO" id="GO:0050661">
    <property type="term" value="F:NADP binding"/>
    <property type="evidence" value="ECO:0007669"/>
    <property type="project" value="InterPro"/>
</dbReference>
<dbReference type="PANTHER" id="PTHR43060">
    <property type="entry name" value="3-HYDROXYISOBUTYRATE DEHYDROGENASE-LIKE 1, MITOCHONDRIAL-RELATED"/>
    <property type="match status" value="1"/>
</dbReference>
<dbReference type="Proteomes" id="UP000007382">
    <property type="component" value="Chromosome"/>
</dbReference>